<keyword evidence="2" id="KW-1185">Reference proteome</keyword>
<name>A0A166GIJ2_9AGAM</name>
<sequence>MTVVTLPDLERNALASLAGPELKRRTVLAARVEHQWGHSARVAPGAIRSFPTRDGPSRVIKAKLVRGGQWIVLLLKDGTMCLQAATASAPCVVDHSFKARLESDVRITLSLSAGSPKETLVLLRTWMWDASRGSPSTAIAIYRVDTVKLCFRLLMEVTRYHSRAFDNSAVAEGNLWAFGWPQQGRQLLSVKNILWNKDDVEKEVVLDIGEPIHATLSILSETQILVTSCYKASLYEIPPLRPILLGQQSPVGPVYWDASSSRHERSLAMLTGTALRVFSQTSEHISMDSFLIRKYGAAEMEARPVLSDRQAIWSTDRKLFVCTFPMRSESDAGRLRLGGLEPGSEPRVAPVEMPAGSVDGQIQDLWWDEAAGRLCLLVEFQRPGSKVRGLKIVIIDTM</sequence>
<dbReference type="OrthoDB" id="3268567at2759"/>
<dbReference type="EMBL" id="KV417578">
    <property type="protein sequence ID" value="KZP17874.1"/>
    <property type="molecule type" value="Genomic_DNA"/>
</dbReference>
<accession>A0A166GIJ2</accession>
<proteinExistence type="predicted"/>
<evidence type="ECO:0000313" key="1">
    <source>
        <dbReference type="EMBL" id="KZP17874.1"/>
    </source>
</evidence>
<reference evidence="1 2" key="1">
    <citation type="journal article" date="2016" name="Mol. Biol. Evol.">
        <title>Comparative Genomics of Early-Diverging Mushroom-Forming Fungi Provides Insights into the Origins of Lignocellulose Decay Capabilities.</title>
        <authorList>
            <person name="Nagy L.G."/>
            <person name="Riley R."/>
            <person name="Tritt A."/>
            <person name="Adam C."/>
            <person name="Daum C."/>
            <person name="Floudas D."/>
            <person name="Sun H."/>
            <person name="Yadav J.S."/>
            <person name="Pangilinan J."/>
            <person name="Larsson K.H."/>
            <person name="Matsuura K."/>
            <person name="Barry K."/>
            <person name="Labutti K."/>
            <person name="Kuo R."/>
            <person name="Ohm R.A."/>
            <person name="Bhattacharya S.S."/>
            <person name="Shirouzu T."/>
            <person name="Yoshinaga Y."/>
            <person name="Martin F.M."/>
            <person name="Grigoriev I.V."/>
            <person name="Hibbett D.S."/>
        </authorList>
    </citation>
    <scope>NUCLEOTIDE SEQUENCE [LARGE SCALE GENOMIC DNA]</scope>
    <source>
        <strain evidence="1 2">CBS 109695</strain>
    </source>
</reference>
<protein>
    <submittedName>
        <fullName evidence="1">Uncharacterized protein</fullName>
    </submittedName>
</protein>
<dbReference type="Proteomes" id="UP000076532">
    <property type="component" value="Unassembled WGS sequence"/>
</dbReference>
<organism evidence="1 2">
    <name type="scientific">Athelia psychrophila</name>
    <dbReference type="NCBI Taxonomy" id="1759441"/>
    <lineage>
        <taxon>Eukaryota</taxon>
        <taxon>Fungi</taxon>
        <taxon>Dikarya</taxon>
        <taxon>Basidiomycota</taxon>
        <taxon>Agaricomycotina</taxon>
        <taxon>Agaricomycetes</taxon>
        <taxon>Agaricomycetidae</taxon>
        <taxon>Atheliales</taxon>
        <taxon>Atheliaceae</taxon>
        <taxon>Athelia</taxon>
    </lineage>
</organism>
<dbReference type="AlphaFoldDB" id="A0A166GIJ2"/>
<evidence type="ECO:0000313" key="2">
    <source>
        <dbReference type="Proteomes" id="UP000076532"/>
    </source>
</evidence>
<gene>
    <name evidence="1" type="ORF">FIBSPDRAFT_864505</name>
</gene>